<proteinExistence type="predicted"/>
<name>A0A1A6AA09_9TREE</name>
<evidence type="ECO:0000313" key="2">
    <source>
        <dbReference type="EMBL" id="WWC60321.1"/>
    </source>
</evidence>
<dbReference type="AlphaFoldDB" id="A0A1A6AA09"/>
<dbReference type="GeneID" id="28966611"/>
<dbReference type="Proteomes" id="UP000078595">
    <property type="component" value="Chromosome 3"/>
</dbReference>
<reference evidence="2" key="3">
    <citation type="submission" date="2024-02" db="EMBL/GenBank/DDBJ databases">
        <title>Comparative genomics of Cryptococcus and Kwoniella reveals pathogenesis evolution and contrasting modes of karyotype evolution via chromosome fusion or intercentromeric recombination.</title>
        <authorList>
            <person name="Coelho M.A."/>
            <person name="David-Palma M."/>
            <person name="Shea T."/>
            <person name="Bowers K."/>
            <person name="McGinley-Smith S."/>
            <person name="Mohammad A.W."/>
            <person name="Gnirke A."/>
            <person name="Yurkov A.M."/>
            <person name="Nowrousian M."/>
            <person name="Sun S."/>
            <person name="Cuomo C.A."/>
            <person name="Heitman J."/>
        </authorList>
    </citation>
    <scope>NUCLEOTIDE SEQUENCE</scope>
    <source>
        <strain evidence="2">CBS 10117</strain>
    </source>
</reference>
<dbReference type="OrthoDB" id="1523883at2759"/>
<dbReference type="STRING" id="1296121.A0A1A6AA09"/>
<keyword evidence="3" id="KW-1185">Reference proteome</keyword>
<evidence type="ECO:0000313" key="1">
    <source>
        <dbReference type="EMBL" id="OBR86891.1"/>
    </source>
</evidence>
<gene>
    <name evidence="1" type="ORF">I303_02912</name>
    <name evidence="2" type="ORF">I303_102892</name>
</gene>
<dbReference type="KEGG" id="kdj:28966611"/>
<organism evidence="1">
    <name type="scientific">Kwoniella dejecticola CBS 10117</name>
    <dbReference type="NCBI Taxonomy" id="1296121"/>
    <lineage>
        <taxon>Eukaryota</taxon>
        <taxon>Fungi</taxon>
        <taxon>Dikarya</taxon>
        <taxon>Basidiomycota</taxon>
        <taxon>Agaricomycotina</taxon>
        <taxon>Tremellomycetes</taxon>
        <taxon>Tremellales</taxon>
        <taxon>Cryptococcaceae</taxon>
        <taxon>Kwoniella</taxon>
    </lineage>
</organism>
<evidence type="ECO:0000313" key="3">
    <source>
        <dbReference type="Proteomes" id="UP000078595"/>
    </source>
</evidence>
<dbReference type="EMBL" id="CP144532">
    <property type="protein sequence ID" value="WWC60321.1"/>
    <property type="molecule type" value="Genomic_DNA"/>
</dbReference>
<accession>A0A1A6AA09</accession>
<sequence length="193" mass="21181">MVELANRNIAAALSGYIVPSLLPVPIVRLCPLVSSVVSLQWAVDEYQFLSSWLSTSHPNSPDVLPDWFRQWGPKSTLVLFSSFAWSAGGGLTNIYNLRNTPFKLDSAKMFYALGTVLAFGHMAFGPKALRLLHEIRNGDKDSDGAGNQEGKGRGKSMESLREWLSMHVVRTIITDLPAVVCFFVAALKAQGEL</sequence>
<protein>
    <submittedName>
        <fullName evidence="1">Uncharacterized protein</fullName>
    </submittedName>
</protein>
<dbReference type="EMBL" id="KI894029">
    <property type="protein sequence ID" value="OBR86891.1"/>
    <property type="molecule type" value="Genomic_DNA"/>
</dbReference>
<dbReference type="RefSeq" id="XP_018264733.1">
    <property type="nucleotide sequence ID" value="XM_018406239.1"/>
</dbReference>
<reference evidence="1" key="1">
    <citation type="submission" date="2013-07" db="EMBL/GenBank/DDBJ databases">
        <title>The Genome Sequence of Cryptococcus dejecticola CBS10117.</title>
        <authorList>
            <consortium name="The Broad Institute Genome Sequencing Platform"/>
            <person name="Cuomo C."/>
            <person name="Litvintseva A."/>
            <person name="Chen Y."/>
            <person name="Heitman J."/>
            <person name="Sun S."/>
            <person name="Springer D."/>
            <person name="Dromer F."/>
            <person name="Young S.K."/>
            <person name="Zeng Q."/>
            <person name="Gargeya S."/>
            <person name="Fitzgerald M."/>
            <person name="Abouelleil A."/>
            <person name="Alvarado L."/>
            <person name="Berlin A.M."/>
            <person name="Chapman S.B."/>
            <person name="Dewar J."/>
            <person name="Goldberg J."/>
            <person name="Griggs A."/>
            <person name="Gujja S."/>
            <person name="Hansen M."/>
            <person name="Howarth C."/>
            <person name="Imamovic A."/>
            <person name="Larimer J."/>
            <person name="McCowan C."/>
            <person name="Murphy C."/>
            <person name="Pearson M."/>
            <person name="Priest M."/>
            <person name="Roberts A."/>
            <person name="Saif S."/>
            <person name="Shea T."/>
            <person name="Sykes S."/>
            <person name="Wortman J."/>
            <person name="Nusbaum C."/>
            <person name="Birren B."/>
        </authorList>
    </citation>
    <scope>NUCLEOTIDE SEQUENCE [LARGE SCALE GENOMIC DNA]</scope>
    <source>
        <strain evidence="1">CBS 10117</strain>
    </source>
</reference>
<reference evidence="2" key="2">
    <citation type="submission" date="2013-07" db="EMBL/GenBank/DDBJ databases">
        <authorList>
            <consortium name="The Broad Institute Genome Sequencing Platform"/>
            <person name="Cuomo C."/>
            <person name="Litvintseva A."/>
            <person name="Chen Y."/>
            <person name="Heitman J."/>
            <person name="Sun S."/>
            <person name="Springer D."/>
            <person name="Dromer F."/>
            <person name="Young S.K."/>
            <person name="Zeng Q."/>
            <person name="Gargeya S."/>
            <person name="Fitzgerald M."/>
            <person name="Abouelleil A."/>
            <person name="Alvarado L."/>
            <person name="Berlin A.M."/>
            <person name="Chapman S.B."/>
            <person name="Dewar J."/>
            <person name="Goldberg J."/>
            <person name="Griggs A."/>
            <person name="Gujja S."/>
            <person name="Hansen M."/>
            <person name="Howarth C."/>
            <person name="Imamovic A."/>
            <person name="Larimer J."/>
            <person name="McCowan C."/>
            <person name="Murphy C."/>
            <person name="Pearson M."/>
            <person name="Priest M."/>
            <person name="Roberts A."/>
            <person name="Saif S."/>
            <person name="Shea T."/>
            <person name="Sykes S."/>
            <person name="Wortman J."/>
            <person name="Nusbaum C."/>
            <person name="Birren B."/>
        </authorList>
    </citation>
    <scope>NUCLEOTIDE SEQUENCE</scope>
    <source>
        <strain evidence="2">CBS 10117</strain>
    </source>
</reference>
<dbReference type="VEuPathDB" id="FungiDB:I303_02912"/>